<evidence type="ECO:0000256" key="3">
    <source>
        <dbReference type="ARBA" id="ARBA00022692"/>
    </source>
</evidence>
<gene>
    <name evidence="8" type="ORF">AB1Y20_016336</name>
</gene>
<dbReference type="GO" id="GO:0006506">
    <property type="term" value="P:GPI anchor biosynthetic process"/>
    <property type="evidence" value="ECO:0007669"/>
    <property type="project" value="TreeGrafter"/>
</dbReference>
<evidence type="ECO:0000256" key="6">
    <source>
        <dbReference type="ARBA" id="ARBA00023136"/>
    </source>
</evidence>
<proteinExistence type="inferred from homology"/>
<comment type="caution">
    <text evidence="8">The sequence shown here is derived from an EMBL/GenBank/DDBJ whole genome shotgun (WGS) entry which is preliminary data.</text>
</comment>
<organism evidence="8 9">
    <name type="scientific">Prymnesium parvum</name>
    <name type="common">Toxic golden alga</name>
    <dbReference type="NCBI Taxonomy" id="97485"/>
    <lineage>
        <taxon>Eukaryota</taxon>
        <taxon>Haptista</taxon>
        <taxon>Haptophyta</taxon>
        <taxon>Prymnesiophyceae</taxon>
        <taxon>Prymnesiales</taxon>
        <taxon>Prymnesiaceae</taxon>
        <taxon>Prymnesium</taxon>
    </lineage>
</organism>
<keyword evidence="3 7" id="KW-0812">Transmembrane</keyword>
<dbReference type="PANTHER" id="PTHR16433">
    <property type="entry name" value="DOLICHOL-PHOSPHATE MANNOSYLTRANSFERASE SUBUNIT 3"/>
    <property type="match status" value="1"/>
</dbReference>
<evidence type="ECO:0000256" key="7">
    <source>
        <dbReference type="RuleBase" id="RU365085"/>
    </source>
</evidence>
<keyword evidence="5 7" id="KW-1133">Transmembrane helix</keyword>
<dbReference type="GO" id="GO:0005789">
    <property type="term" value="C:endoplasmic reticulum membrane"/>
    <property type="evidence" value="ECO:0007669"/>
    <property type="project" value="UniProtKB-SubCell"/>
</dbReference>
<evidence type="ECO:0000313" key="9">
    <source>
        <dbReference type="Proteomes" id="UP001515480"/>
    </source>
</evidence>
<dbReference type="PANTHER" id="PTHR16433:SF0">
    <property type="entry name" value="DOLICHOL-PHOSPHATE MANNOSYLTRANSFERASE SUBUNIT 3"/>
    <property type="match status" value="1"/>
</dbReference>
<evidence type="ECO:0000256" key="2">
    <source>
        <dbReference type="ARBA" id="ARBA00010430"/>
    </source>
</evidence>
<reference evidence="8 9" key="1">
    <citation type="journal article" date="2024" name="Science">
        <title>Giant polyketide synthase enzymes in the biosynthesis of giant marine polyether toxins.</title>
        <authorList>
            <person name="Fallon T.R."/>
            <person name="Shende V.V."/>
            <person name="Wierzbicki I.H."/>
            <person name="Pendleton A.L."/>
            <person name="Watervoot N.F."/>
            <person name="Auber R.P."/>
            <person name="Gonzalez D.J."/>
            <person name="Wisecaver J.H."/>
            <person name="Moore B.S."/>
        </authorList>
    </citation>
    <scope>NUCLEOTIDE SEQUENCE [LARGE SCALE GENOMIC DNA]</scope>
    <source>
        <strain evidence="8 9">12B1</strain>
    </source>
</reference>
<dbReference type="InterPro" id="IPR013174">
    <property type="entry name" value="DPM3"/>
</dbReference>
<name>A0AB34ICG6_PRYPA</name>
<comment type="similarity">
    <text evidence="2 7">Belongs to the DPM3 family.</text>
</comment>
<comment type="subcellular location">
    <subcellularLocation>
        <location evidence="1 7">Endoplasmic reticulum membrane</location>
        <topology evidence="1 7">Multi-pass membrane protein</topology>
    </subcellularLocation>
</comment>
<evidence type="ECO:0000256" key="1">
    <source>
        <dbReference type="ARBA" id="ARBA00004477"/>
    </source>
</evidence>
<comment type="pathway">
    <text evidence="7">Protein modification; protein glycosylation.</text>
</comment>
<dbReference type="Pfam" id="PF08285">
    <property type="entry name" value="DPM3"/>
    <property type="match status" value="1"/>
</dbReference>
<evidence type="ECO:0000313" key="8">
    <source>
        <dbReference type="EMBL" id="KAL1496381.1"/>
    </source>
</evidence>
<keyword evidence="9" id="KW-1185">Reference proteome</keyword>
<dbReference type="Proteomes" id="UP001515480">
    <property type="component" value="Unassembled WGS sequence"/>
</dbReference>
<comment type="function">
    <text evidence="7">Stabilizer subunit of the dolichol-phosphate mannose (DPM) synthase complex; tethers catalytic subunit to the ER.</text>
</comment>
<evidence type="ECO:0000256" key="5">
    <source>
        <dbReference type="ARBA" id="ARBA00022989"/>
    </source>
</evidence>
<feature type="transmembrane region" description="Helical" evidence="7">
    <location>
        <begin position="6"/>
        <end position="27"/>
    </location>
</feature>
<dbReference type="AlphaFoldDB" id="A0AB34ICG6"/>
<accession>A0AB34ICG6</accession>
<sequence length="91" mass="9882">MKRGPLFAIVGSCATVTWLSLYLQLFLPLSPQWEQVVSALPCLLLMWFGCVSLASISIGLLSVEDCPKAAASLQSEVACAKEDLRKRGLKI</sequence>
<dbReference type="EMBL" id="JBGBPQ010000029">
    <property type="protein sequence ID" value="KAL1496381.1"/>
    <property type="molecule type" value="Genomic_DNA"/>
</dbReference>
<protein>
    <recommendedName>
        <fullName evidence="7">Dolichol-phosphate mannosyltransferase subunit 3</fullName>
    </recommendedName>
</protein>
<dbReference type="GO" id="GO:0033185">
    <property type="term" value="C:dolichol-phosphate-mannose synthase complex"/>
    <property type="evidence" value="ECO:0007669"/>
    <property type="project" value="TreeGrafter"/>
</dbReference>
<keyword evidence="4 7" id="KW-0256">Endoplasmic reticulum</keyword>
<comment type="subunit">
    <text evidence="7">Component of the dolichol-phosphate mannose (DPM) synthase complex.</text>
</comment>
<keyword evidence="6 7" id="KW-0472">Membrane</keyword>
<feature type="transmembrane region" description="Helical" evidence="7">
    <location>
        <begin position="39"/>
        <end position="63"/>
    </location>
</feature>
<evidence type="ECO:0000256" key="4">
    <source>
        <dbReference type="ARBA" id="ARBA00022824"/>
    </source>
</evidence>